<gene>
    <name evidence="4" type="ORF">ADJ77_08490</name>
    <name evidence="5" type="ORF">J5A51_04335</name>
</gene>
<dbReference type="EMBL" id="CP072369">
    <property type="protein sequence ID" value="QUB86271.1"/>
    <property type="molecule type" value="Genomic_DNA"/>
</dbReference>
<dbReference type="KEGG" id="pfus:ADJ77_08490"/>
<evidence type="ECO:0000313" key="7">
    <source>
        <dbReference type="Proteomes" id="UP000682005"/>
    </source>
</evidence>
<keyword evidence="4" id="KW-0378">Hydrolase</keyword>
<dbReference type="PROSITE" id="PS00284">
    <property type="entry name" value="SERPIN"/>
    <property type="match status" value="1"/>
</dbReference>
<evidence type="ECO:0000256" key="2">
    <source>
        <dbReference type="SAM" id="SignalP"/>
    </source>
</evidence>
<protein>
    <submittedName>
        <fullName evidence="4">Serine protease</fullName>
    </submittedName>
    <submittedName>
        <fullName evidence="5">Serpin family protein</fullName>
    </submittedName>
</protein>
<evidence type="ECO:0000259" key="3">
    <source>
        <dbReference type="SMART" id="SM00093"/>
    </source>
</evidence>
<dbReference type="EMBL" id="CP012075">
    <property type="protein sequence ID" value="AKU69890.1"/>
    <property type="molecule type" value="Genomic_DNA"/>
</dbReference>
<dbReference type="InterPro" id="IPR036186">
    <property type="entry name" value="Serpin_sf"/>
</dbReference>
<dbReference type="InterPro" id="IPR000215">
    <property type="entry name" value="Serpin_fam"/>
</dbReference>
<dbReference type="Proteomes" id="UP000060345">
    <property type="component" value="Chromosome 2"/>
</dbReference>
<dbReference type="SUPFAM" id="SSF56574">
    <property type="entry name" value="Serpins"/>
    <property type="match status" value="1"/>
</dbReference>
<feature type="signal peptide" evidence="2">
    <location>
        <begin position="1"/>
        <end position="22"/>
    </location>
</feature>
<dbReference type="GO" id="GO:0005615">
    <property type="term" value="C:extracellular space"/>
    <property type="evidence" value="ECO:0007669"/>
    <property type="project" value="InterPro"/>
</dbReference>
<evidence type="ECO:0000313" key="6">
    <source>
        <dbReference type="Proteomes" id="UP000060345"/>
    </source>
</evidence>
<dbReference type="Gene3D" id="3.30.497.10">
    <property type="entry name" value="Antithrombin, subunit I, domain 2"/>
    <property type="match status" value="1"/>
</dbReference>
<dbReference type="SMART" id="SM00093">
    <property type="entry name" value="SERPIN"/>
    <property type="match status" value="1"/>
</dbReference>
<dbReference type="GO" id="GO:0006508">
    <property type="term" value="P:proteolysis"/>
    <property type="evidence" value="ECO:0007669"/>
    <property type="project" value="UniProtKB-KW"/>
</dbReference>
<dbReference type="InterPro" id="IPR042185">
    <property type="entry name" value="Serpin_sf_2"/>
</dbReference>
<dbReference type="InterPro" id="IPR023795">
    <property type="entry name" value="Serpin_CS"/>
</dbReference>
<dbReference type="GO" id="GO:0004867">
    <property type="term" value="F:serine-type endopeptidase inhibitor activity"/>
    <property type="evidence" value="ECO:0007669"/>
    <property type="project" value="InterPro"/>
</dbReference>
<name>A0A0K1NLG4_9BACT</name>
<sequence>MAKKLLYFPILLLLASCIQSNKQPNKTPQTLEMAAKEAEPDYQLTEEETRLVSSSNTFSLKFFQLLSSKKNKESMAFSPMAVIYSLNMLNNGADGKTQEVISKALGYSVKDLQSINSLDRKMLIGQRKENTIEQNESQGYMITANFLTLHEQTKVLPDFQEALEHYYFTNIIESANTSKGKEKANRLCKTITKGQIQTLPIKFTGLQAAQLINAVTLKAAWALPFEKEETKPMTFYTSDGKTKQVEMMQNYDSKQVYQGYTGKDYQVLRMPLENGFQMYAILPLKKNNLQAIISKLTVKDLQKISQSTKVYDCVDILFPRFTTSLNIPMKQLYSEMGLGNLFSSEADISKMSSQPLVIDDVFQQISLTVNENGVSAKAVQVTQIETLSAAVHPTKFTFKADHPFLYYILDKYNNICFMGQYMGY</sequence>
<dbReference type="OrthoDB" id="9764871at2"/>
<dbReference type="CDD" id="cd00172">
    <property type="entry name" value="serpin"/>
    <property type="match status" value="1"/>
</dbReference>
<organism evidence="4 6">
    <name type="scientific">Prevotella fusca JCM 17724</name>
    <dbReference type="NCBI Taxonomy" id="1236517"/>
    <lineage>
        <taxon>Bacteria</taxon>
        <taxon>Pseudomonadati</taxon>
        <taxon>Bacteroidota</taxon>
        <taxon>Bacteroidia</taxon>
        <taxon>Bacteroidales</taxon>
        <taxon>Prevotellaceae</taxon>
        <taxon>Prevotella</taxon>
    </lineage>
</organism>
<dbReference type="STRING" id="1236517.ADJ77_08490"/>
<feature type="domain" description="Serpin" evidence="3">
    <location>
        <begin position="60"/>
        <end position="424"/>
    </location>
</feature>
<dbReference type="Pfam" id="PF00079">
    <property type="entry name" value="Serpin"/>
    <property type="match status" value="1"/>
</dbReference>
<dbReference type="InterPro" id="IPR023796">
    <property type="entry name" value="Serpin_dom"/>
</dbReference>
<reference evidence="5 7" key="2">
    <citation type="submission" date="2021-03" db="EMBL/GenBank/DDBJ databases">
        <title>Human Oral Microbial Genomes.</title>
        <authorList>
            <person name="Johnston C.D."/>
            <person name="Chen T."/>
            <person name="Dewhirst F.E."/>
        </authorList>
    </citation>
    <scope>NUCLEOTIDE SEQUENCE [LARGE SCALE GENOMIC DNA]</scope>
    <source>
        <strain evidence="5 7">W1435</strain>
    </source>
</reference>
<comment type="similarity">
    <text evidence="1">Belongs to the serpin family.</text>
</comment>
<dbReference type="GO" id="GO:0008233">
    <property type="term" value="F:peptidase activity"/>
    <property type="evidence" value="ECO:0007669"/>
    <property type="project" value="UniProtKB-KW"/>
</dbReference>
<dbReference type="InterPro" id="IPR042178">
    <property type="entry name" value="Serpin_sf_1"/>
</dbReference>
<dbReference type="Proteomes" id="UP000682005">
    <property type="component" value="Chromosome 2"/>
</dbReference>
<keyword evidence="4" id="KW-0645">Protease</keyword>
<evidence type="ECO:0000256" key="1">
    <source>
        <dbReference type="RuleBase" id="RU000411"/>
    </source>
</evidence>
<dbReference type="AlphaFoldDB" id="A0A0K1NLG4"/>
<dbReference type="Gene3D" id="2.30.39.10">
    <property type="entry name" value="Alpha-1-antitrypsin, domain 1"/>
    <property type="match status" value="1"/>
</dbReference>
<dbReference type="PROSITE" id="PS51257">
    <property type="entry name" value="PROKAR_LIPOPROTEIN"/>
    <property type="match status" value="1"/>
</dbReference>
<dbReference type="PANTHER" id="PTHR11461">
    <property type="entry name" value="SERINE PROTEASE INHIBITOR, SERPIN"/>
    <property type="match status" value="1"/>
</dbReference>
<keyword evidence="7" id="KW-1185">Reference proteome</keyword>
<accession>A0A0K1NLG4</accession>
<evidence type="ECO:0000313" key="4">
    <source>
        <dbReference type="EMBL" id="AKU69890.1"/>
    </source>
</evidence>
<feature type="chain" id="PRO_5044544608" evidence="2">
    <location>
        <begin position="23"/>
        <end position="424"/>
    </location>
</feature>
<reference evidence="4 6" key="1">
    <citation type="submission" date="2015-07" db="EMBL/GenBank/DDBJ databases">
        <authorList>
            <person name="Noorani M."/>
        </authorList>
    </citation>
    <scope>NUCLEOTIDE SEQUENCE [LARGE SCALE GENOMIC DNA]</scope>
    <source>
        <strain evidence="4 6">W1435</strain>
    </source>
</reference>
<keyword evidence="2" id="KW-0732">Signal</keyword>
<dbReference type="PANTHER" id="PTHR11461:SF211">
    <property type="entry name" value="GH10112P-RELATED"/>
    <property type="match status" value="1"/>
</dbReference>
<evidence type="ECO:0000313" key="5">
    <source>
        <dbReference type="EMBL" id="QUB86271.1"/>
    </source>
</evidence>
<proteinExistence type="inferred from homology"/>
<dbReference type="eggNOG" id="COG4826">
    <property type="taxonomic scope" value="Bacteria"/>
</dbReference>